<keyword evidence="1" id="KW-0238">DNA-binding</keyword>
<evidence type="ECO:0000313" key="5">
    <source>
        <dbReference type="Proteomes" id="UP000028006"/>
    </source>
</evidence>
<keyword evidence="5" id="KW-1185">Reference proteome</keyword>
<sequence>MVEIKRFRYYRRLAKLGAGQDCRISLDDVANTLVTSKRHARNLLKEMQAFDWLEWQPSVGRNQRSRLYLKYQVDELQQQVARRLIEQGNYDQALEFLDNDHQGFGHLLRETSGASNRSGQLHLQLTYPRTFGPLLPHLPQRNSERFFLRQVYSNLVYCSEAGVVSPGLAHHWHHNESADIWTFYLRPNLSFHNGDKIDALCLVKLFEHLKALPRYQTELAHLGTIEARQPLCLEFTLTTPDLGFHGLLADTRYAIQPPEQVQQSLMRKVTGSGAFQVMEHNQHLQLSAFTDYYHCRALPDEVTIWNVPHEGRELMELTGLSDQKNTETDAGYTRCQYSLERQQAEPARSSSKQKQLEYGCIYLLFNQNTPEPLTLTQRRWLSTLLHPQQLLQLATPETSTGIEPAFNLLPFWSPVKKPASEKARLPDHLNIAIHDQYDVRKTALSVKQLLEQSGVQCSISIYPLATLQCQDKVTQLDENLFIVSHNLDDNRPSSAYRWFLSDPLLNSAISTGNQNWLKHQLQAMRQTTPLSHYLKELEHLATTMISECWLMPFYHQWQSLYFHDILQDVTMTEWGWPDIREVWMPE</sequence>
<organism evidence="4 5">
    <name type="scientific">Endozoicomonas montiporae</name>
    <dbReference type="NCBI Taxonomy" id="1027273"/>
    <lineage>
        <taxon>Bacteria</taxon>
        <taxon>Pseudomonadati</taxon>
        <taxon>Pseudomonadota</taxon>
        <taxon>Gammaproteobacteria</taxon>
        <taxon>Oceanospirillales</taxon>
        <taxon>Endozoicomonadaceae</taxon>
        <taxon>Endozoicomonas</taxon>
    </lineage>
</organism>
<dbReference type="SUPFAM" id="SSF53850">
    <property type="entry name" value="Periplasmic binding protein-like II"/>
    <property type="match status" value="1"/>
</dbReference>
<dbReference type="Gene3D" id="3.40.190.10">
    <property type="entry name" value="Periplasmic binding protein-like II"/>
    <property type="match status" value="1"/>
</dbReference>
<dbReference type="InterPro" id="IPR025370">
    <property type="entry name" value="SgrR_HTH_N"/>
</dbReference>
<feature type="domain" description="Transcriptional regulator SgrR N-terminal HTH" evidence="3">
    <location>
        <begin position="6"/>
        <end position="118"/>
    </location>
</feature>
<dbReference type="Pfam" id="PF12793">
    <property type="entry name" value="SgrR_N"/>
    <property type="match status" value="1"/>
</dbReference>
<dbReference type="GO" id="GO:0015833">
    <property type="term" value="P:peptide transport"/>
    <property type="evidence" value="ECO:0007669"/>
    <property type="project" value="TreeGrafter"/>
</dbReference>
<dbReference type="InterPro" id="IPR039424">
    <property type="entry name" value="SBP_5"/>
</dbReference>
<proteinExistence type="predicted"/>
<dbReference type="InterPro" id="IPR000914">
    <property type="entry name" value="SBP_5_dom"/>
</dbReference>
<reference evidence="4 5" key="1">
    <citation type="submission" date="2014-06" db="EMBL/GenBank/DDBJ databases">
        <title>Whole Genome Sequences of Three Symbiotic Endozoicomonas Bacteria.</title>
        <authorList>
            <person name="Neave M.J."/>
            <person name="Apprill A."/>
            <person name="Voolstra C.R."/>
        </authorList>
    </citation>
    <scope>NUCLEOTIDE SEQUENCE [LARGE SCALE GENOMIC DNA]</scope>
    <source>
        <strain evidence="4 5">LMG 24815</strain>
    </source>
</reference>
<evidence type="ECO:0000256" key="1">
    <source>
        <dbReference type="ARBA" id="ARBA00023125"/>
    </source>
</evidence>
<comment type="caution">
    <text evidence="4">The sequence shown here is derived from an EMBL/GenBank/DDBJ whole genome shotgun (WGS) entry which is preliminary data.</text>
</comment>
<accession>A0A081N9P1</accession>
<evidence type="ECO:0000259" key="3">
    <source>
        <dbReference type="Pfam" id="PF12793"/>
    </source>
</evidence>
<protein>
    <recommendedName>
        <fullName evidence="6">ABC transporter substrate-binding protein</fullName>
    </recommendedName>
</protein>
<name>A0A081N9P1_9GAMM</name>
<dbReference type="Pfam" id="PF00496">
    <property type="entry name" value="SBP_bac_5"/>
    <property type="match status" value="1"/>
</dbReference>
<dbReference type="GO" id="GO:1904680">
    <property type="term" value="F:peptide transmembrane transporter activity"/>
    <property type="evidence" value="ECO:0007669"/>
    <property type="project" value="TreeGrafter"/>
</dbReference>
<gene>
    <name evidence="4" type="ORF">GZ77_00220</name>
</gene>
<evidence type="ECO:0000313" key="4">
    <source>
        <dbReference type="EMBL" id="KEQ15164.1"/>
    </source>
</evidence>
<dbReference type="RefSeq" id="WP_034872299.1">
    <property type="nucleotide sequence ID" value="NZ_JOKG01000001.1"/>
</dbReference>
<dbReference type="EMBL" id="JOKG01000001">
    <property type="protein sequence ID" value="KEQ15164.1"/>
    <property type="molecule type" value="Genomic_DNA"/>
</dbReference>
<dbReference type="eggNOG" id="COG4533">
    <property type="taxonomic scope" value="Bacteria"/>
</dbReference>
<dbReference type="AlphaFoldDB" id="A0A081N9P1"/>
<dbReference type="PANTHER" id="PTHR30290">
    <property type="entry name" value="PERIPLASMIC BINDING COMPONENT OF ABC TRANSPORTER"/>
    <property type="match status" value="1"/>
</dbReference>
<evidence type="ECO:0000259" key="2">
    <source>
        <dbReference type="Pfam" id="PF00496"/>
    </source>
</evidence>
<feature type="domain" description="Solute-binding protein family 5" evidence="2">
    <location>
        <begin position="164"/>
        <end position="501"/>
    </location>
</feature>
<dbReference type="GO" id="GO:0003677">
    <property type="term" value="F:DNA binding"/>
    <property type="evidence" value="ECO:0007669"/>
    <property type="project" value="UniProtKB-KW"/>
</dbReference>
<evidence type="ECO:0008006" key="6">
    <source>
        <dbReference type="Google" id="ProtNLM"/>
    </source>
</evidence>
<dbReference type="Proteomes" id="UP000028006">
    <property type="component" value="Unassembled WGS sequence"/>
</dbReference>
<dbReference type="PANTHER" id="PTHR30290:SF72">
    <property type="entry name" value="HTH-TYPE TRANSCRIPTIONAL REGULATOR SGRR"/>
    <property type="match status" value="1"/>
</dbReference>